<dbReference type="OMA" id="WDPHSDN"/>
<comment type="similarity">
    <text evidence="1">Belongs to the dynein light chain Tctex-type family.</text>
</comment>
<dbReference type="EnsemblMetazoa" id="CapteT122867">
    <property type="protein sequence ID" value="CapteP122867"/>
    <property type="gene ID" value="CapteG122867"/>
</dbReference>
<dbReference type="AlphaFoldDB" id="R7VGC0"/>
<dbReference type="GO" id="GO:0005868">
    <property type="term" value="C:cytoplasmic dynein complex"/>
    <property type="evidence" value="ECO:0007669"/>
    <property type="project" value="TreeGrafter"/>
</dbReference>
<dbReference type="FunCoup" id="R7VGC0">
    <property type="interactions" value="232"/>
</dbReference>
<evidence type="ECO:0000313" key="2">
    <source>
        <dbReference type="EMBL" id="ELU14715.1"/>
    </source>
</evidence>
<dbReference type="Proteomes" id="UP000014760">
    <property type="component" value="Unassembled WGS sequence"/>
</dbReference>
<dbReference type="STRING" id="283909.R7VGC0"/>
<accession>R7VGC0</accession>
<dbReference type="InterPro" id="IPR005334">
    <property type="entry name" value="Tctex-1-like"/>
</dbReference>
<evidence type="ECO:0000313" key="3">
    <source>
        <dbReference type="EnsemblMetazoa" id="CapteP122867"/>
    </source>
</evidence>
<reference evidence="3" key="3">
    <citation type="submission" date="2015-06" db="UniProtKB">
        <authorList>
            <consortium name="EnsemblMetazoa"/>
        </authorList>
    </citation>
    <scope>IDENTIFICATION</scope>
</reference>
<dbReference type="CDD" id="cd21451">
    <property type="entry name" value="DLC-like_TCTEX1D"/>
    <property type="match status" value="1"/>
</dbReference>
<feature type="non-terminal residue" evidence="2">
    <location>
        <position position="1"/>
    </location>
</feature>
<dbReference type="HOGENOM" id="CLU_097204_4_3_1"/>
<dbReference type="InterPro" id="IPR038586">
    <property type="entry name" value="Tctex-1-like_sf"/>
</dbReference>
<proteinExistence type="inferred from homology"/>
<reference evidence="4" key="1">
    <citation type="submission" date="2012-12" db="EMBL/GenBank/DDBJ databases">
        <authorList>
            <person name="Hellsten U."/>
            <person name="Grimwood J."/>
            <person name="Chapman J.A."/>
            <person name="Shapiro H."/>
            <person name="Aerts A."/>
            <person name="Otillar R.P."/>
            <person name="Terry A.Y."/>
            <person name="Boore J.L."/>
            <person name="Simakov O."/>
            <person name="Marletaz F."/>
            <person name="Cho S.-J."/>
            <person name="Edsinger-Gonzales E."/>
            <person name="Havlak P."/>
            <person name="Kuo D.-H."/>
            <person name="Larsson T."/>
            <person name="Lv J."/>
            <person name="Arendt D."/>
            <person name="Savage R."/>
            <person name="Osoegawa K."/>
            <person name="de Jong P."/>
            <person name="Lindberg D.R."/>
            <person name="Seaver E.C."/>
            <person name="Weisblat D.A."/>
            <person name="Putnam N.H."/>
            <person name="Grigoriev I.V."/>
            <person name="Rokhsar D.S."/>
        </authorList>
    </citation>
    <scope>NUCLEOTIDE SEQUENCE</scope>
    <source>
        <strain evidence="4">I ESC-2004</strain>
    </source>
</reference>
<dbReference type="EMBL" id="KB294357">
    <property type="protein sequence ID" value="ELU14715.1"/>
    <property type="molecule type" value="Genomic_DNA"/>
</dbReference>
<sequence>IERRIQGLLEGLLESEKYDPESAPGLSVTVANAIRNDLKSMETPRYKLICHVTLGQKSGQHLAMASRCIWNDKYDTFASTTFQNSTLFAAATVYIVSLSEMFDSEHLCFII</sequence>
<dbReference type="GO" id="GO:0045505">
    <property type="term" value="F:dynein intermediate chain binding"/>
    <property type="evidence" value="ECO:0007669"/>
    <property type="project" value="TreeGrafter"/>
</dbReference>
<name>R7VGC0_CAPTE</name>
<dbReference type="EMBL" id="AMQN01004791">
    <property type="status" value="NOT_ANNOTATED_CDS"/>
    <property type="molecule type" value="Genomic_DNA"/>
</dbReference>
<dbReference type="Gene3D" id="3.30.1140.40">
    <property type="entry name" value="Tctex-1"/>
    <property type="match status" value="1"/>
</dbReference>
<dbReference type="PANTHER" id="PTHR21255">
    <property type="entry name" value="T-COMPLEX-ASSOCIATED-TESTIS-EXPRESSED 1/ DYNEIN LIGHT CHAIN"/>
    <property type="match status" value="1"/>
</dbReference>
<gene>
    <name evidence="2" type="ORF">CAPTEDRAFT_122867</name>
</gene>
<keyword evidence="4" id="KW-1185">Reference proteome</keyword>
<reference evidence="2 4" key="2">
    <citation type="journal article" date="2013" name="Nature">
        <title>Insights into bilaterian evolution from three spiralian genomes.</title>
        <authorList>
            <person name="Simakov O."/>
            <person name="Marletaz F."/>
            <person name="Cho S.J."/>
            <person name="Edsinger-Gonzales E."/>
            <person name="Havlak P."/>
            <person name="Hellsten U."/>
            <person name="Kuo D.H."/>
            <person name="Larsson T."/>
            <person name="Lv J."/>
            <person name="Arendt D."/>
            <person name="Savage R."/>
            <person name="Osoegawa K."/>
            <person name="de Jong P."/>
            <person name="Grimwood J."/>
            <person name="Chapman J.A."/>
            <person name="Shapiro H."/>
            <person name="Aerts A."/>
            <person name="Otillar R.P."/>
            <person name="Terry A.Y."/>
            <person name="Boore J.L."/>
            <person name="Grigoriev I.V."/>
            <person name="Lindberg D.R."/>
            <person name="Seaver E.C."/>
            <person name="Weisblat D.A."/>
            <person name="Putnam N.H."/>
            <person name="Rokhsar D.S."/>
        </authorList>
    </citation>
    <scope>NUCLEOTIDE SEQUENCE</scope>
    <source>
        <strain evidence="2 4">I ESC-2004</strain>
    </source>
</reference>
<dbReference type="OrthoDB" id="10248487at2759"/>
<dbReference type="GO" id="GO:0005737">
    <property type="term" value="C:cytoplasm"/>
    <property type="evidence" value="ECO:0007669"/>
    <property type="project" value="TreeGrafter"/>
</dbReference>
<dbReference type="Pfam" id="PF03645">
    <property type="entry name" value="Tctex-1"/>
    <property type="match status" value="1"/>
</dbReference>
<evidence type="ECO:0000313" key="4">
    <source>
        <dbReference type="Proteomes" id="UP000014760"/>
    </source>
</evidence>
<protein>
    <submittedName>
        <fullName evidence="2 3">Uncharacterized protein</fullName>
    </submittedName>
</protein>
<dbReference type="GO" id="GO:0007018">
    <property type="term" value="P:microtubule-based movement"/>
    <property type="evidence" value="ECO:0007669"/>
    <property type="project" value="TreeGrafter"/>
</dbReference>
<organism evidence="2">
    <name type="scientific">Capitella teleta</name>
    <name type="common">Polychaete worm</name>
    <dbReference type="NCBI Taxonomy" id="283909"/>
    <lineage>
        <taxon>Eukaryota</taxon>
        <taxon>Metazoa</taxon>
        <taxon>Spiralia</taxon>
        <taxon>Lophotrochozoa</taxon>
        <taxon>Annelida</taxon>
        <taxon>Polychaeta</taxon>
        <taxon>Sedentaria</taxon>
        <taxon>Scolecida</taxon>
        <taxon>Capitellidae</taxon>
        <taxon>Capitella</taxon>
    </lineage>
</organism>
<dbReference type="PANTHER" id="PTHR21255:SF65">
    <property type="entry name" value="TCTEX1 DOMAIN-CONTAINING PROTEIN 2"/>
    <property type="match status" value="1"/>
</dbReference>
<evidence type="ECO:0000256" key="1">
    <source>
        <dbReference type="ARBA" id="ARBA00005361"/>
    </source>
</evidence>